<dbReference type="PANTHER" id="PTHR33321:SF12">
    <property type="entry name" value="PLANT BASIC SECRETORY PROTEIN (BSP) FAMILY PROTEIN"/>
    <property type="match status" value="1"/>
</dbReference>
<dbReference type="Proteomes" id="UP001589698">
    <property type="component" value="Unassembled WGS sequence"/>
</dbReference>
<protein>
    <submittedName>
        <fullName evidence="1">Basic secretory protein-like protein</fullName>
    </submittedName>
</protein>
<dbReference type="RefSeq" id="WP_378519106.1">
    <property type="nucleotide sequence ID" value="NZ_CBCSDI010000030.1"/>
</dbReference>
<dbReference type="InterPro" id="IPR007541">
    <property type="entry name" value="Uncharacterised_BSP"/>
</dbReference>
<organism evidence="1 2">
    <name type="scientific">Nocardioides zeicaulis</name>
    <dbReference type="NCBI Taxonomy" id="1776857"/>
    <lineage>
        <taxon>Bacteria</taxon>
        <taxon>Bacillati</taxon>
        <taxon>Actinomycetota</taxon>
        <taxon>Actinomycetes</taxon>
        <taxon>Propionibacteriales</taxon>
        <taxon>Nocardioidaceae</taxon>
        <taxon>Nocardioides</taxon>
    </lineage>
</organism>
<keyword evidence="2" id="KW-1185">Reference proteome</keyword>
<proteinExistence type="predicted"/>
<dbReference type="Pfam" id="PF04450">
    <property type="entry name" value="BSP"/>
    <property type="match status" value="1"/>
</dbReference>
<name>A0ABV6E2X7_9ACTN</name>
<gene>
    <name evidence="1" type="ORF">ACFFJG_12740</name>
</gene>
<evidence type="ECO:0000313" key="1">
    <source>
        <dbReference type="EMBL" id="MFC0223352.1"/>
    </source>
</evidence>
<comment type="caution">
    <text evidence="1">The sequence shown here is derived from an EMBL/GenBank/DDBJ whole genome shotgun (WGS) entry which is preliminary data.</text>
</comment>
<dbReference type="EMBL" id="JBHLXH010000001">
    <property type="protein sequence ID" value="MFC0223352.1"/>
    <property type="molecule type" value="Genomic_DNA"/>
</dbReference>
<evidence type="ECO:0000313" key="2">
    <source>
        <dbReference type="Proteomes" id="UP001589698"/>
    </source>
</evidence>
<accession>A0ABV6E2X7</accession>
<dbReference type="PANTHER" id="PTHR33321">
    <property type="match status" value="1"/>
</dbReference>
<reference evidence="1 2" key="1">
    <citation type="submission" date="2024-09" db="EMBL/GenBank/DDBJ databases">
        <authorList>
            <person name="Sun Q."/>
            <person name="Mori K."/>
        </authorList>
    </citation>
    <scope>NUCLEOTIDE SEQUENCE [LARGE SCALE GENOMIC DNA]</scope>
    <source>
        <strain evidence="1 2">CCM 8654</strain>
    </source>
</reference>
<sequence length="180" mass="19769">MGHRRRRAIRAWARSLVTEHTPAVADLMGLRPPLPQVRVHVLRRLENPAVTVGRRIVLSEPWFVEHPDDAGAVVHELSHALLDLRRVPDGTLWLFEGVADLARNHVGLQAPWSAPHHEAGRATAGYQTTAHFLAWVEQQAPGTVAHLVARAASGRHDDAHFSVDGRPLAEVVAAYEAAHA</sequence>